<dbReference type="NCBIfam" id="TIGR00135">
    <property type="entry name" value="gatC"/>
    <property type="match status" value="1"/>
</dbReference>
<dbReference type="SUPFAM" id="SSF141000">
    <property type="entry name" value="Glu-tRNAGln amidotransferase C subunit"/>
    <property type="match status" value="1"/>
</dbReference>
<reference evidence="3" key="1">
    <citation type="submission" date="2016-10" db="EMBL/GenBank/DDBJ databases">
        <authorList>
            <person name="Varghese N."/>
            <person name="Submissions S."/>
        </authorList>
    </citation>
    <scope>NUCLEOTIDE SEQUENCE [LARGE SCALE GENOMIC DNA]</scope>
    <source>
        <strain evidence="3">DSM 19315</strain>
    </source>
</reference>
<keyword evidence="1" id="KW-0436">Ligase</keyword>
<dbReference type="GO" id="GO:0070681">
    <property type="term" value="P:glutaminyl-tRNAGln biosynthesis via transamidation"/>
    <property type="evidence" value="ECO:0007669"/>
    <property type="project" value="TreeGrafter"/>
</dbReference>
<evidence type="ECO:0000256" key="1">
    <source>
        <dbReference type="HAMAP-Rule" id="MF_00122"/>
    </source>
</evidence>
<keyword evidence="1" id="KW-0547">Nucleotide-binding</keyword>
<gene>
    <name evidence="1" type="primary">gatC</name>
    <name evidence="2" type="ORF">SAMN04487988_106112</name>
</gene>
<dbReference type="RefSeq" id="WP_092791181.1">
    <property type="nucleotide sequence ID" value="NZ_FOPC01000006.1"/>
</dbReference>
<evidence type="ECO:0000313" key="2">
    <source>
        <dbReference type="EMBL" id="SFG66130.1"/>
    </source>
</evidence>
<dbReference type="Gene3D" id="1.10.20.60">
    <property type="entry name" value="Glu-tRNAGln amidotransferase C subunit, N-terminal domain"/>
    <property type="match status" value="1"/>
</dbReference>
<dbReference type="Proteomes" id="UP000199642">
    <property type="component" value="Unassembled WGS sequence"/>
</dbReference>
<protein>
    <recommendedName>
        <fullName evidence="1">Aspartyl/glutamyl-tRNA(Asn/Gln) amidotransferase subunit C</fullName>
        <shortName evidence="1">Asp/Glu-ADT subunit C</shortName>
        <ecNumber evidence="1">6.3.5.-</ecNumber>
    </recommendedName>
</protein>
<dbReference type="GO" id="GO:0005524">
    <property type="term" value="F:ATP binding"/>
    <property type="evidence" value="ECO:0007669"/>
    <property type="project" value="UniProtKB-KW"/>
</dbReference>
<keyword evidence="1" id="KW-0067">ATP-binding</keyword>
<dbReference type="GO" id="GO:0006450">
    <property type="term" value="P:regulation of translational fidelity"/>
    <property type="evidence" value="ECO:0007669"/>
    <property type="project" value="InterPro"/>
</dbReference>
<sequence length="95" mass="10973">MNIDKDTIKKIAHLARLEFDESSAEKISQDMSQILDWVEKLNELDTDQIEPLTTMSSEVNDMREDQVGMHLSHDAALKNAPKRDSKYFRVPKVLE</sequence>
<dbReference type="STRING" id="435880.SAMN04487988_106112"/>
<dbReference type="GO" id="GO:0016740">
    <property type="term" value="F:transferase activity"/>
    <property type="evidence" value="ECO:0007669"/>
    <property type="project" value="UniProtKB-KW"/>
</dbReference>
<dbReference type="GO" id="GO:0006412">
    <property type="term" value="P:translation"/>
    <property type="evidence" value="ECO:0007669"/>
    <property type="project" value="UniProtKB-UniRule"/>
</dbReference>
<dbReference type="PANTHER" id="PTHR15004">
    <property type="entry name" value="GLUTAMYL-TRNA(GLN) AMIDOTRANSFERASE SUBUNIT C, MITOCHONDRIAL"/>
    <property type="match status" value="1"/>
</dbReference>
<proteinExistence type="inferred from homology"/>
<dbReference type="GO" id="GO:0050566">
    <property type="term" value="F:asparaginyl-tRNA synthase (glutamine-hydrolyzing) activity"/>
    <property type="evidence" value="ECO:0007669"/>
    <property type="project" value="RHEA"/>
</dbReference>
<dbReference type="HAMAP" id="MF_00122">
    <property type="entry name" value="GatC"/>
    <property type="match status" value="1"/>
</dbReference>
<keyword evidence="2" id="KW-0808">Transferase</keyword>
<comment type="similarity">
    <text evidence="1">Belongs to the GatC family.</text>
</comment>
<keyword evidence="3" id="KW-1185">Reference proteome</keyword>
<comment type="catalytic activity">
    <reaction evidence="1">
        <text>L-glutamyl-tRNA(Gln) + L-glutamine + ATP + H2O = L-glutaminyl-tRNA(Gln) + L-glutamate + ADP + phosphate + H(+)</text>
        <dbReference type="Rhea" id="RHEA:17521"/>
        <dbReference type="Rhea" id="RHEA-COMP:9681"/>
        <dbReference type="Rhea" id="RHEA-COMP:9684"/>
        <dbReference type="ChEBI" id="CHEBI:15377"/>
        <dbReference type="ChEBI" id="CHEBI:15378"/>
        <dbReference type="ChEBI" id="CHEBI:29985"/>
        <dbReference type="ChEBI" id="CHEBI:30616"/>
        <dbReference type="ChEBI" id="CHEBI:43474"/>
        <dbReference type="ChEBI" id="CHEBI:58359"/>
        <dbReference type="ChEBI" id="CHEBI:78520"/>
        <dbReference type="ChEBI" id="CHEBI:78521"/>
        <dbReference type="ChEBI" id="CHEBI:456216"/>
    </reaction>
</comment>
<dbReference type="InterPro" id="IPR003837">
    <property type="entry name" value="GatC"/>
</dbReference>
<dbReference type="GO" id="GO:0050567">
    <property type="term" value="F:glutaminyl-tRNA synthase (glutamine-hydrolyzing) activity"/>
    <property type="evidence" value="ECO:0007669"/>
    <property type="project" value="UniProtKB-UniRule"/>
</dbReference>
<dbReference type="EMBL" id="FOPC01000006">
    <property type="protein sequence ID" value="SFG66130.1"/>
    <property type="molecule type" value="Genomic_DNA"/>
</dbReference>
<dbReference type="InterPro" id="IPR036113">
    <property type="entry name" value="Asp/Glu-ADT_sf_sub_c"/>
</dbReference>
<comment type="catalytic activity">
    <reaction evidence="1">
        <text>L-aspartyl-tRNA(Asn) + L-glutamine + ATP + H2O = L-asparaginyl-tRNA(Asn) + L-glutamate + ADP + phosphate + 2 H(+)</text>
        <dbReference type="Rhea" id="RHEA:14513"/>
        <dbReference type="Rhea" id="RHEA-COMP:9674"/>
        <dbReference type="Rhea" id="RHEA-COMP:9677"/>
        <dbReference type="ChEBI" id="CHEBI:15377"/>
        <dbReference type="ChEBI" id="CHEBI:15378"/>
        <dbReference type="ChEBI" id="CHEBI:29985"/>
        <dbReference type="ChEBI" id="CHEBI:30616"/>
        <dbReference type="ChEBI" id="CHEBI:43474"/>
        <dbReference type="ChEBI" id="CHEBI:58359"/>
        <dbReference type="ChEBI" id="CHEBI:78515"/>
        <dbReference type="ChEBI" id="CHEBI:78516"/>
        <dbReference type="ChEBI" id="CHEBI:456216"/>
    </reaction>
</comment>
<dbReference type="EC" id="6.3.5.-" evidence="1"/>
<comment type="function">
    <text evidence="1">Allows the formation of correctly charged Asn-tRNA(Asn) or Gln-tRNA(Gln) through the transamidation of misacylated Asp-tRNA(Asn) or Glu-tRNA(Gln) in organisms which lack either or both of asparaginyl-tRNA or glutaminyl-tRNA synthetases. The reaction takes place in the presence of glutamine and ATP through an activated phospho-Asp-tRNA(Asn) or phospho-Glu-tRNA(Gln).</text>
</comment>
<dbReference type="PANTHER" id="PTHR15004:SF0">
    <property type="entry name" value="GLUTAMYL-TRNA(GLN) AMIDOTRANSFERASE SUBUNIT C, MITOCHONDRIAL"/>
    <property type="match status" value="1"/>
</dbReference>
<comment type="subunit">
    <text evidence="1">Heterotrimer of A, B and C subunits.</text>
</comment>
<dbReference type="Pfam" id="PF02686">
    <property type="entry name" value="GatC"/>
    <property type="match status" value="1"/>
</dbReference>
<dbReference type="OrthoDB" id="9813938at2"/>
<name>A0A1I2TMJ8_9BACT</name>
<evidence type="ECO:0000313" key="3">
    <source>
        <dbReference type="Proteomes" id="UP000199642"/>
    </source>
</evidence>
<accession>A0A1I2TMJ8</accession>
<dbReference type="AlphaFoldDB" id="A0A1I2TMJ8"/>
<keyword evidence="1" id="KW-0648">Protein biosynthesis</keyword>
<organism evidence="2 3">
    <name type="scientific">Algoriphagus hitonicola</name>
    <dbReference type="NCBI Taxonomy" id="435880"/>
    <lineage>
        <taxon>Bacteria</taxon>
        <taxon>Pseudomonadati</taxon>
        <taxon>Bacteroidota</taxon>
        <taxon>Cytophagia</taxon>
        <taxon>Cytophagales</taxon>
        <taxon>Cyclobacteriaceae</taxon>
        <taxon>Algoriphagus</taxon>
    </lineage>
</organism>